<keyword evidence="2" id="KW-1185">Reference proteome</keyword>
<evidence type="ECO:0000313" key="2">
    <source>
        <dbReference type="Proteomes" id="UP000054270"/>
    </source>
</evidence>
<name>A0A0D2LDK8_HYPSF</name>
<proteinExistence type="predicted"/>
<dbReference type="AlphaFoldDB" id="A0A0D2LDK8"/>
<dbReference type="OrthoDB" id="3217196at2759"/>
<gene>
    <name evidence="1" type="ORF">HYPSUDRAFT_64694</name>
</gene>
<protein>
    <submittedName>
        <fullName evidence="1">Uncharacterized protein</fullName>
    </submittedName>
</protein>
<dbReference type="Proteomes" id="UP000054270">
    <property type="component" value="Unassembled WGS sequence"/>
</dbReference>
<organism evidence="1 2">
    <name type="scientific">Hypholoma sublateritium (strain FD-334 SS-4)</name>
    <dbReference type="NCBI Taxonomy" id="945553"/>
    <lineage>
        <taxon>Eukaryota</taxon>
        <taxon>Fungi</taxon>
        <taxon>Dikarya</taxon>
        <taxon>Basidiomycota</taxon>
        <taxon>Agaricomycotina</taxon>
        <taxon>Agaricomycetes</taxon>
        <taxon>Agaricomycetidae</taxon>
        <taxon>Agaricales</taxon>
        <taxon>Agaricineae</taxon>
        <taxon>Strophariaceae</taxon>
        <taxon>Hypholoma</taxon>
    </lineage>
</organism>
<evidence type="ECO:0000313" key="1">
    <source>
        <dbReference type="EMBL" id="KJA25512.1"/>
    </source>
</evidence>
<reference evidence="2" key="1">
    <citation type="submission" date="2014-04" db="EMBL/GenBank/DDBJ databases">
        <title>Evolutionary Origins and Diversification of the Mycorrhizal Mutualists.</title>
        <authorList>
            <consortium name="DOE Joint Genome Institute"/>
            <consortium name="Mycorrhizal Genomics Consortium"/>
            <person name="Kohler A."/>
            <person name="Kuo A."/>
            <person name="Nagy L.G."/>
            <person name="Floudas D."/>
            <person name="Copeland A."/>
            <person name="Barry K.W."/>
            <person name="Cichocki N."/>
            <person name="Veneault-Fourrey C."/>
            <person name="LaButti K."/>
            <person name="Lindquist E.A."/>
            <person name="Lipzen A."/>
            <person name="Lundell T."/>
            <person name="Morin E."/>
            <person name="Murat C."/>
            <person name="Riley R."/>
            <person name="Ohm R."/>
            <person name="Sun H."/>
            <person name="Tunlid A."/>
            <person name="Henrissat B."/>
            <person name="Grigoriev I.V."/>
            <person name="Hibbett D.S."/>
            <person name="Martin F."/>
        </authorList>
    </citation>
    <scope>NUCLEOTIDE SEQUENCE [LARGE SCALE GENOMIC DNA]</scope>
    <source>
        <strain evidence="2">FD-334 SS-4</strain>
    </source>
</reference>
<accession>A0A0D2LDK8</accession>
<sequence length="247" mass="28210">MGFASKQALNERLLDAVHHLNYPRYDRDLDVAYFEPRDITENANFLDGLARDIRNGRRTFEGYLFDSTAPISQEDREQFIDSLITKLSTATPSPDRTGRPLFLEGHKLHALSLEFDIIPCIIHPGTILATRSIDDLRQKTASELNVTDAENAASTRCLAHALYARYLVGQELDCLDEAIWWFREAVEATPEEHYSYLDIIVSLCSSLHLRVQLLGLEDDRDSLLEILKMERKVNHAVVLQWAKDLVN</sequence>
<dbReference type="EMBL" id="KN817531">
    <property type="protein sequence ID" value="KJA25512.1"/>
    <property type="molecule type" value="Genomic_DNA"/>
</dbReference>